<evidence type="ECO:0000313" key="4">
    <source>
        <dbReference type="Proteomes" id="UP001652621"/>
    </source>
</evidence>
<dbReference type="VEuPathDB" id="VectorBase:MDOMA2_011536"/>
<dbReference type="Proteomes" id="UP001652621">
    <property type="component" value="Unplaced"/>
</dbReference>
<organism evidence="3">
    <name type="scientific">Musca domestica</name>
    <name type="common">House fly</name>
    <dbReference type="NCBI Taxonomy" id="7370"/>
    <lineage>
        <taxon>Eukaryota</taxon>
        <taxon>Metazoa</taxon>
        <taxon>Ecdysozoa</taxon>
        <taxon>Arthropoda</taxon>
        <taxon>Hexapoda</taxon>
        <taxon>Insecta</taxon>
        <taxon>Pterygota</taxon>
        <taxon>Neoptera</taxon>
        <taxon>Endopterygota</taxon>
        <taxon>Diptera</taxon>
        <taxon>Brachycera</taxon>
        <taxon>Muscomorpha</taxon>
        <taxon>Muscoidea</taxon>
        <taxon>Muscidae</taxon>
        <taxon>Musca</taxon>
    </lineage>
</organism>
<feature type="chain" id="PRO_5044560699" evidence="2">
    <location>
        <begin position="25"/>
        <end position="166"/>
    </location>
</feature>
<reference evidence="3" key="1">
    <citation type="submission" date="2020-05" db="UniProtKB">
        <authorList>
            <consortium name="EnsemblMetazoa"/>
        </authorList>
    </citation>
    <scope>IDENTIFICATION</scope>
    <source>
        <strain evidence="3">Aabys</strain>
    </source>
</reference>
<dbReference type="VEuPathDB" id="VectorBase:MDOA007034"/>
<proteinExistence type="predicted"/>
<dbReference type="EnsemblMetazoa" id="MDOA007034-RA">
    <property type="protein sequence ID" value="MDOA007034-PA"/>
    <property type="gene ID" value="MDOA007034"/>
</dbReference>
<dbReference type="AlphaFoldDB" id="A0A1I8MP74"/>
<reference evidence="5" key="2">
    <citation type="submission" date="2025-04" db="UniProtKB">
        <authorList>
            <consortium name="RefSeq"/>
        </authorList>
    </citation>
    <scope>IDENTIFICATION</scope>
    <source>
        <strain evidence="5">Aabys</strain>
    </source>
</reference>
<feature type="compositionally biased region" description="Basic residues" evidence="1">
    <location>
        <begin position="103"/>
        <end position="117"/>
    </location>
</feature>
<protein>
    <submittedName>
        <fullName evidence="5">Uncharacterized protein LOC101897785</fullName>
    </submittedName>
</protein>
<evidence type="ECO:0000256" key="1">
    <source>
        <dbReference type="SAM" id="MobiDB-lite"/>
    </source>
</evidence>
<keyword evidence="2" id="KW-0732">Signal</keyword>
<name>A0A1I8MP74_MUSDO</name>
<feature type="region of interest" description="Disordered" evidence="1">
    <location>
        <begin position="100"/>
        <end position="126"/>
    </location>
</feature>
<gene>
    <name evidence="3" type="primary">101897785</name>
    <name evidence="5" type="synonym">LOC101897785</name>
</gene>
<dbReference type="RefSeq" id="XP_005177225.1">
    <property type="nucleotide sequence ID" value="XM_005177168.3"/>
</dbReference>
<evidence type="ECO:0000256" key="2">
    <source>
        <dbReference type="SAM" id="SignalP"/>
    </source>
</evidence>
<dbReference type="OrthoDB" id="7915731at2759"/>
<evidence type="ECO:0000313" key="5">
    <source>
        <dbReference type="RefSeq" id="XP_005177225.1"/>
    </source>
</evidence>
<dbReference type="KEGG" id="mde:101897785"/>
<feature type="signal peptide" evidence="2">
    <location>
        <begin position="1"/>
        <end position="24"/>
    </location>
</feature>
<dbReference type="GeneID" id="101897785"/>
<keyword evidence="4" id="KW-1185">Reference proteome</keyword>
<accession>A0A1I8MP74</accession>
<evidence type="ECO:0000313" key="3">
    <source>
        <dbReference type="EnsemblMetazoa" id="MDOA007034-PA"/>
    </source>
</evidence>
<sequence>MPRKMFSFGAVLLQLITAFSHLSALEMPLELMHENSKPMDYSRHLLFPSHSDSVVEIPPSIEDEYGFIPKVSSGEEKEYAEDESNAKGVAPNWIEAHMAQHEPKHKHPKHSHSHRQGHAPGSTPSIRRCSIEISSKIPGICQSMAYVNGNACVSGDYIDVFNAECM</sequence>